<sequence length="166" mass="19432">MNTVIIIDKQCNITEKKTTIDNEAIYKLGNFRNSNHFDMRHTWKVDVENKVLHVSVYSKDHGNHNQENKYDLPPPIDHDLYFGKLIIIAKDEKHNYTDLSVNLWETIYEKLFGGFEDLSKTAEEDENESDELDEYSDSELTSSGYLKDGFVVDDHELDYEDYVEEA</sequence>
<feature type="region of interest" description="Disordered" evidence="1">
    <location>
        <begin position="122"/>
        <end position="141"/>
    </location>
</feature>
<dbReference type="EMBL" id="MN448297">
    <property type="protein sequence ID" value="QFG75078.1"/>
    <property type="molecule type" value="Genomic_DNA"/>
</dbReference>
<name>A0A5J6VMD1_9VIRU</name>
<protein>
    <submittedName>
        <fullName evidence="2">Uncharacterized protein</fullName>
    </submittedName>
</protein>
<evidence type="ECO:0000256" key="1">
    <source>
        <dbReference type="SAM" id="MobiDB-lite"/>
    </source>
</evidence>
<accession>A0A5J6VMD1</accession>
<reference evidence="2" key="1">
    <citation type="journal article" date="2019" name="Philos. Trans. R. Soc. Lond., B, Biol. Sci.">
        <title>Targeted metagenomic recovery of four divergent viruses reveals shared and distinctive characteristics of giant viruses of marine eukaryotes.</title>
        <authorList>
            <person name="Needham D.M."/>
            <person name="Poirier C."/>
            <person name="Hehenberger E."/>
            <person name="Jimenez V."/>
            <person name="Swalwell J.E."/>
            <person name="Santoro A.E."/>
            <person name="Worden A.Z."/>
        </authorList>
    </citation>
    <scope>NUCLEOTIDE SEQUENCE</scope>
    <source>
        <strain evidence="2">OPacV-421</strain>
    </source>
</reference>
<feature type="compositionally biased region" description="Acidic residues" evidence="1">
    <location>
        <begin position="123"/>
        <end position="137"/>
    </location>
</feature>
<proteinExistence type="predicted"/>
<organism evidence="2">
    <name type="scientific">Megaviridae environmental sample</name>
    <dbReference type="NCBI Taxonomy" id="1737588"/>
    <lineage>
        <taxon>Viruses</taxon>
        <taxon>Varidnaviria</taxon>
        <taxon>Bamfordvirae</taxon>
        <taxon>Nucleocytoviricota</taxon>
        <taxon>Megaviricetes</taxon>
        <taxon>Imitervirales</taxon>
        <taxon>Mimiviridae</taxon>
        <taxon>environmental samples</taxon>
    </lineage>
</organism>
<evidence type="ECO:0000313" key="2">
    <source>
        <dbReference type="EMBL" id="QFG75078.1"/>
    </source>
</evidence>